<feature type="short sequence motif" description="DGA/G" evidence="6">
    <location>
        <begin position="212"/>
        <end position="214"/>
    </location>
</feature>
<dbReference type="PANTHER" id="PTHR32176:SF99">
    <property type="entry name" value="PATATIN"/>
    <property type="match status" value="1"/>
</dbReference>
<feature type="short sequence motif" description="GXGXXG" evidence="6">
    <location>
        <begin position="21"/>
        <end position="26"/>
    </location>
</feature>
<comment type="similarity">
    <text evidence="1 7">Belongs to the patatin family.</text>
</comment>
<dbReference type="FunFam" id="3.40.1090.10:FF:000005">
    <property type="entry name" value="Patatin"/>
    <property type="match status" value="1"/>
</dbReference>
<protein>
    <recommendedName>
        <fullName evidence="7">Patatin</fullName>
        <ecNumber evidence="7">3.1.1.-</ecNumber>
    </recommendedName>
</protein>
<reference evidence="9 10" key="1">
    <citation type="submission" date="2019-08" db="EMBL/GenBank/DDBJ databases">
        <title>Draft genome sequences of two oriental melons (Cucumis melo L. var makuwa).</title>
        <authorList>
            <person name="Kwon S.-Y."/>
        </authorList>
    </citation>
    <scope>NUCLEOTIDE SEQUENCE [LARGE SCALE GENOMIC DNA]</scope>
    <source>
        <strain evidence="10">cv. SW 3</strain>
        <tissue evidence="9">Leaf</tissue>
    </source>
</reference>
<feature type="domain" description="PNPLA" evidence="8">
    <location>
        <begin position="17"/>
        <end position="225"/>
    </location>
</feature>
<dbReference type="GO" id="GO:0004620">
    <property type="term" value="F:phospholipase activity"/>
    <property type="evidence" value="ECO:0007669"/>
    <property type="project" value="TreeGrafter"/>
</dbReference>
<evidence type="ECO:0000259" key="8">
    <source>
        <dbReference type="PROSITE" id="PS51635"/>
    </source>
</evidence>
<evidence type="ECO:0000256" key="4">
    <source>
        <dbReference type="ARBA" id="ARBA00022963"/>
    </source>
</evidence>
<organism evidence="9 10">
    <name type="scientific">Cucumis melo var. makuwa</name>
    <name type="common">Oriental melon</name>
    <dbReference type="NCBI Taxonomy" id="1194695"/>
    <lineage>
        <taxon>Eukaryota</taxon>
        <taxon>Viridiplantae</taxon>
        <taxon>Streptophyta</taxon>
        <taxon>Embryophyta</taxon>
        <taxon>Tracheophyta</taxon>
        <taxon>Spermatophyta</taxon>
        <taxon>Magnoliopsida</taxon>
        <taxon>eudicotyledons</taxon>
        <taxon>Gunneridae</taxon>
        <taxon>Pentapetalae</taxon>
        <taxon>rosids</taxon>
        <taxon>fabids</taxon>
        <taxon>Cucurbitales</taxon>
        <taxon>Cucurbitaceae</taxon>
        <taxon>Benincaseae</taxon>
        <taxon>Cucumis</taxon>
    </lineage>
</organism>
<sequence>MANSELDSGKGEYRTILSIDGGGIRGIIPGVILKFLEFVLQKLDGEDARIADYFDVIAGTSTGGLVATMLTAPNKNNHKQPLYAAKDIVSFYKDHAPKIFPQSKLPLKSLRSATDVLWKFWGPRYKGDYLKDLLKEELGDTTLKETITQVIIPTYDINRLFPLIFTTAEAKMDESKNPKLVDVCMSTSAAPTYLPCHEFESNGSSRKFNMIDGGVAANNPTLTAILNERKEMILRRQLATEKNKEAELKITPKRMLILSLGTGSFKKVGKYNAANSSKWGLFDWVQKNKTSPIIDIFSDASADMVDIHVGTIFQYDHDLHKNDPDKRNHPRKKDYLRIQAENLTDELCSVDIATEKNLRDLETVGEKLLDQRVSRVNLKTGEFEELPDKKESDGETVFEEFEGLLVKKGTNRHALIEFARLLSAERKRR</sequence>
<evidence type="ECO:0000256" key="1">
    <source>
        <dbReference type="ARBA" id="ARBA00010240"/>
    </source>
</evidence>
<gene>
    <name evidence="9" type="ORF">E6C27_scaffold243G004060</name>
</gene>
<dbReference type="GO" id="GO:0047372">
    <property type="term" value="F:monoacylglycerol lipase activity"/>
    <property type="evidence" value="ECO:0007669"/>
    <property type="project" value="TreeGrafter"/>
</dbReference>
<dbReference type="GO" id="GO:0006952">
    <property type="term" value="P:defense response"/>
    <property type="evidence" value="ECO:0007669"/>
    <property type="project" value="UniProtKB-KW"/>
</dbReference>
<dbReference type="EMBL" id="SSTE01014401">
    <property type="protein sequence ID" value="KAA0045870.1"/>
    <property type="molecule type" value="Genomic_DNA"/>
</dbReference>
<evidence type="ECO:0000256" key="3">
    <source>
        <dbReference type="ARBA" id="ARBA00022821"/>
    </source>
</evidence>
<feature type="active site" description="Nucleophile" evidence="6">
    <location>
        <position position="61"/>
    </location>
</feature>
<dbReference type="PANTHER" id="PTHR32176">
    <property type="entry name" value="XYLOSE ISOMERASE"/>
    <property type="match status" value="1"/>
</dbReference>
<evidence type="ECO:0000256" key="2">
    <source>
        <dbReference type="ARBA" id="ARBA00022801"/>
    </source>
</evidence>
<keyword evidence="3" id="KW-0611">Plant defense</keyword>
<dbReference type="Pfam" id="PF01734">
    <property type="entry name" value="Patatin"/>
    <property type="match status" value="1"/>
</dbReference>
<dbReference type="Proteomes" id="UP000321393">
    <property type="component" value="Unassembled WGS sequence"/>
</dbReference>
<dbReference type="SUPFAM" id="SSF52151">
    <property type="entry name" value="FabD/lysophospholipase-like"/>
    <property type="match status" value="1"/>
</dbReference>
<name>A0A5A7TRU4_CUCMM</name>
<proteinExistence type="inferred from homology"/>
<feature type="active site" description="Proton acceptor" evidence="6">
    <location>
        <position position="212"/>
    </location>
</feature>
<dbReference type="Gene3D" id="3.40.1090.10">
    <property type="entry name" value="Cytosolic phospholipase A2 catalytic domain"/>
    <property type="match status" value="1"/>
</dbReference>
<evidence type="ECO:0000256" key="7">
    <source>
        <dbReference type="RuleBase" id="RU361262"/>
    </source>
</evidence>
<dbReference type="InterPro" id="IPR002641">
    <property type="entry name" value="PNPLA_dom"/>
</dbReference>
<dbReference type="OrthoDB" id="1658288at2759"/>
<keyword evidence="5 6" id="KW-0443">Lipid metabolism</keyword>
<comment type="domain">
    <text evidence="7">The nitrogen atoms of the two glycine residues in the GGXR motif define the oxyanion hole, and stabilize the oxyanion that forms during the nucleophilic attack by the catalytic serine during substrate cleavage.</text>
</comment>
<evidence type="ECO:0000313" key="9">
    <source>
        <dbReference type="EMBL" id="KAA0045870.1"/>
    </source>
</evidence>
<keyword evidence="4 6" id="KW-0442">Lipid degradation</keyword>
<dbReference type="AlphaFoldDB" id="A0A5A7TRU4"/>
<dbReference type="InterPro" id="IPR016035">
    <property type="entry name" value="Acyl_Trfase/lysoPLipase"/>
</dbReference>
<keyword evidence="2 6" id="KW-0378">Hydrolase</keyword>
<evidence type="ECO:0000256" key="6">
    <source>
        <dbReference type="PROSITE-ProRule" id="PRU01161"/>
    </source>
</evidence>
<dbReference type="EC" id="3.1.1.-" evidence="7"/>
<comment type="function">
    <text evidence="7">Lipolytic acyl hydrolase (LAH).</text>
</comment>
<dbReference type="PROSITE" id="PS51635">
    <property type="entry name" value="PNPLA"/>
    <property type="match status" value="1"/>
</dbReference>
<evidence type="ECO:0000256" key="5">
    <source>
        <dbReference type="ARBA" id="ARBA00023098"/>
    </source>
</evidence>
<feature type="short sequence motif" description="GXSXG" evidence="6">
    <location>
        <begin position="59"/>
        <end position="63"/>
    </location>
</feature>
<comment type="caution">
    <text evidence="9">The sequence shown here is derived from an EMBL/GenBank/DDBJ whole genome shotgun (WGS) entry which is preliminary data.</text>
</comment>
<accession>A0A5A7TRU4</accession>
<dbReference type="GO" id="GO:0016042">
    <property type="term" value="P:lipid catabolic process"/>
    <property type="evidence" value="ECO:0007669"/>
    <property type="project" value="UniProtKB-UniRule"/>
</dbReference>
<evidence type="ECO:0000313" key="10">
    <source>
        <dbReference type="Proteomes" id="UP000321393"/>
    </source>
</evidence>